<sequence length="129" mass="15261">MPIVNIPFEEESYQKLSTQQTSIQNFISLLIYKNNDVFPAIERILREYHFNDGGSPYIEGFEITNAEYQPDTRKGRIWLKYRIDYYFGCEDRSAGTTFNEGYNFEIDPDASILKLYFPEPVQRDTLDEF</sequence>
<organism evidence="1 2">
    <name type="scientific">Mucilaginibacter limnophilus</name>
    <dbReference type="NCBI Taxonomy" id="1932778"/>
    <lineage>
        <taxon>Bacteria</taxon>
        <taxon>Pseudomonadati</taxon>
        <taxon>Bacteroidota</taxon>
        <taxon>Sphingobacteriia</taxon>
        <taxon>Sphingobacteriales</taxon>
        <taxon>Sphingobacteriaceae</taxon>
        <taxon>Mucilaginibacter</taxon>
    </lineage>
</organism>
<dbReference type="RefSeq" id="WP_127702997.1">
    <property type="nucleotide sequence ID" value="NZ_SACK01000001.1"/>
</dbReference>
<name>A0A3S2Y3G5_9SPHI</name>
<dbReference type="AlphaFoldDB" id="A0A3S2Y3G5"/>
<proteinExistence type="predicted"/>
<dbReference type="EMBL" id="SACK01000001">
    <property type="protein sequence ID" value="RVU02630.1"/>
    <property type="molecule type" value="Genomic_DNA"/>
</dbReference>
<accession>A0A3S2Y3G5</accession>
<protein>
    <submittedName>
        <fullName evidence="1">Uncharacterized protein</fullName>
    </submittedName>
</protein>
<comment type="caution">
    <text evidence="1">The sequence shown here is derived from an EMBL/GenBank/DDBJ whole genome shotgun (WGS) entry which is preliminary data.</text>
</comment>
<gene>
    <name evidence="1" type="ORF">EOD41_01435</name>
</gene>
<reference evidence="1 2" key="1">
    <citation type="submission" date="2019-01" db="EMBL/GenBank/DDBJ databases">
        <authorList>
            <person name="Chen W.-M."/>
        </authorList>
    </citation>
    <scope>NUCLEOTIDE SEQUENCE [LARGE SCALE GENOMIC DNA]</scope>
    <source>
        <strain evidence="1 2">YBJ-36</strain>
    </source>
</reference>
<evidence type="ECO:0000313" key="1">
    <source>
        <dbReference type="EMBL" id="RVU02630.1"/>
    </source>
</evidence>
<dbReference type="OrthoDB" id="797337at2"/>
<dbReference type="Proteomes" id="UP000282759">
    <property type="component" value="Unassembled WGS sequence"/>
</dbReference>
<keyword evidence="2" id="KW-1185">Reference proteome</keyword>
<evidence type="ECO:0000313" key="2">
    <source>
        <dbReference type="Proteomes" id="UP000282759"/>
    </source>
</evidence>